<dbReference type="InterPro" id="IPR033749">
    <property type="entry name" value="Polyprenyl_synt_CS"/>
</dbReference>
<evidence type="ECO:0008006" key="5">
    <source>
        <dbReference type="Google" id="ProtNLM"/>
    </source>
</evidence>
<dbReference type="Pfam" id="PF00348">
    <property type="entry name" value="polyprenyl_synt"/>
    <property type="match status" value="1"/>
</dbReference>
<keyword evidence="4" id="KW-1185">Reference proteome</keyword>
<protein>
    <recommendedName>
        <fullName evidence="5">Geranylgeranyl pyrophosphate synthase</fullName>
    </recommendedName>
</protein>
<dbReference type="PANTHER" id="PTHR12001:SF44">
    <property type="entry name" value="GERANYLGERANYL PYROPHOSPHATE SYNTHASE"/>
    <property type="match status" value="1"/>
</dbReference>
<evidence type="ECO:0000256" key="1">
    <source>
        <dbReference type="ARBA" id="ARBA00022723"/>
    </source>
</evidence>
<accession>A0A8J5VCQ6</accession>
<dbReference type="AlphaFoldDB" id="A0A8J5VCQ6"/>
<comment type="caution">
    <text evidence="3">The sequence shown here is derived from an EMBL/GenBank/DDBJ whole genome shotgun (WGS) entry which is preliminary data.</text>
</comment>
<name>A0A8J5VCQ6_9HYME</name>
<gene>
    <name evidence="3" type="ORF">G9C98_002077</name>
</gene>
<evidence type="ECO:0000313" key="4">
    <source>
        <dbReference type="Proteomes" id="UP000729913"/>
    </source>
</evidence>
<dbReference type="EMBL" id="JAAOIC020000019">
    <property type="protein sequence ID" value="KAG8041089.1"/>
    <property type="molecule type" value="Genomic_DNA"/>
</dbReference>
<reference evidence="3" key="2">
    <citation type="submission" date="2021-04" db="EMBL/GenBank/DDBJ databases">
        <title>Genome-wide patterns of bracovirus chromosomal integration into multiple host tissues during parasitism.</title>
        <authorList>
            <person name="Chebbi M.A.C."/>
        </authorList>
    </citation>
    <scope>NUCLEOTIDE SEQUENCE</scope>
    <source>
        <tissue evidence="3">Whole body</tissue>
    </source>
</reference>
<dbReference type="InterPro" id="IPR000092">
    <property type="entry name" value="Polyprenyl_synt"/>
</dbReference>
<organism evidence="3 4">
    <name type="scientific">Cotesia typhae</name>
    <dbReference type="NCBI Taxonomy" id="2053667"/>
    <lineage>
        <taxon>Eukaryota</taxon>
        <taxon>Metazoa</taxon>
        <taxon>Ecdysozoa</taxon>
        <taxon>Arthropoda</taxon>
        <taxon>Hexapoda</taxon>
        <taxon>Insecta</taxon>
        <taxon>Pterygota</taxon>
        <taxon>Neoptera</taxon>
        <taxon>Endopterygota</taxon>
        <taxon>Hymenoptera</taxon>
        <taxon>Apocrita</taxon>
        <taxon>Ichneumonoidea</taxon>
        <taxon>Braconidae</taxon>
        <taxon>Microgastrinae</taxon>
        <taxon>Cotesia</taxon>
    </lineage>
</organism>
<dbReference type="GO" id="GO:0004659">
    <property type="term" value="F:prenyltransferase activity"/>
    <property type="evidence" value="ECO:0007669"/>
    <property type="project" value="InterPro"/>
</dbReference>
<dbReference type="OrthoDB" id="6921389at2759"/>
<reference evidence="3" key="1">
    <citation type="submission" date="2020-03" db="EMBL/GenBank/DDBJ databases">
        <authorList>
            <person name="Chebbi M.A."/>
            <person name="Drezen J.M."/>
        </authorList>
    </citation>
    <scope>NUCLEOTIDE SEQUENCE</scope>
    <source>
        <tissue evidence="3">Whole body</tissue>
    </source>
</reference>
<dbReference type="GO" id="GO:0008299">
    <property type="term" value="P:isoprenoid biosynthetic process"/>
    <property type="evidence" value="ECO:0007669"/>
    <property type="project" value="InterPro"/>
</dbReference>
<dbReference type="PANTHER" id="PTHR12001">
    <property type="entry name" value="GERANYLGERANYL PYROPHOSPHATE SYNTHASE"/>
    <property type="match status" value="1"/>
</dbReference>
<evidence type="ECO:0000256" key="2">
    <source>
        <dbReference type="ARBA" id="ARBA00022842"/>
    </source>
</evidence>
<keyword evidence="1" id="KW-0479">Metal-binding</keyword>
<dbReference type="Proteomes" id="UP000729913">
    <property type="component" value="Unassembled WGS sequence"/>
</dbReference>
<evidence type="ECO:0000313" key="3">
    <source>
        <dbReference type="EMBL" id="KAG8041089.1"/>
    </source>
</evidence>
<dbReference type="PROSITE" id="PS00723">
    <property type="entry name" value="POLYPRENYL_SYNTHASE_1"/>
    <property type="match status" value="1"/>
</dbReference>
<proteinExistence type="predicted"/>
<sequence>MSSEINSIPYSKSGDKDQDEKLLQPFTYILQVPGKQIRAKLAHAMNCWLKIPAEKLQAVGDIVQILHNSSLLLDDIQDNSILRRGIPVAHSIFGVPSTINAANYAIFIALERVLALDHPEYSDNKSFCEDLSEGKFSFPIIHAIQTYPEDRQVLNILRKRTTDIEVKKYCVTLLEKFGSFAYTRTVLEDLDKKARDEVERLGGNPLFIEFLDKLSCWPKNPMSLDVEMNDLSASD</sequence>
<dbReference type="GO" id="GO:0046872">
    <property type="term" value="F:metal ion binding"/>
    <property type="evidence" value="ECO:0007669"/>
    <property type="project" value="UniProtKB-KW"/>
</dbReference>
<keyword evidence="2" id="KW-0460">Magnesium</keyword>